<dbReference type="AlphaFoldDB" id="A0A0F9P0L2"/>
<dbReference type="NCBIfam" id="TIGR00453">
    <property type="entry name" value="ispD"/>
    <property type="match status" value="1"/>
</dbReference>
<dbReference type="FunFam" id="3.90.550.10:FF:000003">
    <property type="entry name" value="2-C-methyl-D-erythritol 4-phosphate cytidylyltransferase"/>
    <property type="match status" value="1"/>
</dbReference>
<dbReference type="PANTHER" id="PTHR32125:SF4">
    <property type="entry name" value="2-C-METHYL-D-ERYTHRITOL 4-PHOSPHATE CYTIDYLYLTRANSFERASE, CHLOROPLASTIC"/>
    <property type="match status" value="1"/>
</dbReference>
<dbReference type="InterPro" id="IPR050088">
    <property type="entry name" value="IspD/TarI_cytidylyltransf_bact"/>
</dbReference>
<dbReference type="SUPFAM" id="SSF53448">
    <property type="entry name" value="Nucleotide-diphospho-sugar transferases"/>
    <property type="match status" value="1"/>
</dbReference>
<dbReference type="CDD" id="cd02516">
    <property type="entry name" value="CDP-ME_synthetase"/>
    <property type="match status" value="1"/>
</dbReference>
<keyword evidence="6" id="KW-0414">Isoprene biosynthesis</keyword>
<evidence type="ECO:0000256" key="6">
    <source>
        <dbReference type="ARBA" id="ARBA00023229"/>
    </source>
</evidence>
<dbReference type="Gene3D" id="3.90.550.10">
    <property type="entry name" value="Spore Coat Polysaccharide Biosynthesis Protein SpsA, Chain A"/>
    <property type="match status" value="1"/>
</dbReference>
<dbReference type="PROSITE" id="PS01295">
    <property type="entry name" value="ISPD"/>
    <property type="match status" value="1"/>
</dbReference>
<comment type="similarity">
    <text evidence="2">Belongs to the IspD/TarI cytidylyltransferase family. IspD subfamily.</text>
</comment>
<sequence length="243" mass="27067">MAEMNTCAIIVAAGSGTRMHPLGRYPKKMFINILGKALIIWTIEAFEACSKIDEIVLVLDMNTEKALSFALGQYKKIKSVVPGGHRRQDSVLQGLEAVGENCGKVVIHDGARPCVTPELIAGVIEEARFTGAAIAAVPVTDTIKKVGPQGFVVTTYYRESLWAVQTPQVFRFDLIMQAHKERDKPYRQVNYTDDATLIEKRGCPVKVFKGDYENIKVTVPLDLEIAKNILERRITHEKNEHTV</sequence>
<organism evidence="7">
    <name type="scientific">marine sediment metagenome</name>
    <dbReference type="NCBI Taxonomy" id="412755"/>
    <lineage>
        <taxon>unclassified sequences</taxon>
        <taxon>metagenomes</taxon>
        <taxon>ecological metagenomes</taxon>
    </lineage>
</organism>
<dbReference type="InterPro" id="IPR034683">
    <property type="entry name" value="IspD/TarI"/>
</dbReference>
<evidence type="ECO:0000256" key="4">
    <source>
        <dbReference type="ARBA" id="ARBA00022679"/>
    </source>
</evidence>
<dbReference type="Pfam" id="PF01128">
    <property type="entry name" value="IspD"/>
    <property type="match status" value="1"/>
</dbReference>
<dbReference type="GO" id="GO:0019288">
    <property type="term" value="P:isopentenyl diphosphate biosynthetic process, methylerythritol 4-phosphate pathway"/>
    <property type="evidence" value="ECO:0007669"/>
    <property type="project" value="UniProtKB-UniPathway"/>
</dbReference>
<evidence type="ECO:0000256" key="5">
    <source>
        <dbReference type="ARBA" id="ARBA00022695"/>
    </source>
</evidence>
<dbReference type="EC" id="2.7.7.60" evidence="3"/>
<reference evidence="7" key="1">
    <citation type="journal article" date="2015" name="Nature">
        <title>Complex archaea that bridge the gap between prokaryotes and eukaryotes.</title>
        <authorList>
            <person name="Spang A."/>
            <person name="Saw J.H."/>
            <person name="Jorgensen S.L."/>
            <person name="Zaremba-Niedzwiedzka K."/>
            <person name="Martijn J."/>
            <person name="Lind A.E."/>
            <person name="van Eijk R."/>
            <person name="Schleper C."/>
            <person name="Guy L."/>
            <person name="Ettema T.J."/>
        </authorList>
    </citation>
    <scope>NUCLEOTIDE SEQUENCE</scope>
</reference>
<evidence type="ECO:0000256" key="2">
    <source>
        <dbReference type="ARBA" id="ARBA00009789"/>
    </source>
</evidence>
<dbReference type="HAMAP" id="MF_00108">
    <property type="entry name" value="IspD"/>
    <property type="match status" value="1"/>
</dbReference>
<dbReference type="EMBL" id="LAZR01007157">
    <property type="protein sequence ID" value="KKM87062.1"/>
    <property type="molecule type" value="Genomic_DNA"/>
</dbReference>
<dbReference type="InterPro" id="IPR018294">
    <property type="entry name" value="ISPD_synthase_CS"/>
</dbReference>
<dbReference type="GO" id="GO:0050518">
    <property type="term" value="F:2-C-methyl-D-erythritol 4-phosphate cytidylyltransferase activity"/>
    <property type="evidence" value="ECO:0007669"/>
    <property type="project" value="UniProtKB-EC"/>
</dbReference>
<comment type="pathway">
    <text evidence="1">Isoprenoid biosynthesis; isopentenyl diphosphate biosynthesis via DXP pathway; isopentenyl diphosphate from 1-deoxy-D-xylulose 5-phosphate: step 2/6.</text>
</comment>
<evidence type="ECO:0000256" key="3">
    <source>
        <dbReference type="ARBA" id="ARBA00012526"/>
    </source>
</evidence>
<protein>
    <recommendedName>
        <fullName evidence="3">2-C-methyl-D-erythritol 4-phosphate cytidylyltransferase</fullName>
        <ecNumber evidence="3">2.7.7.60</ecNumber>
    </recommendedName>
</protein>
<name>A0A0F9P0L2_9ZZZZ</name>
<keyword evidence="4" id="KW-0808">Transferase</keyword>
<comment type="caution">
    <text evidence="7">The sequence shown here is derived from an EMBL/GenBank/DDBJ whole genome shotgun (WGS) entry which is preliminary data.</text>
</comment>
<dbReference type="InterPro" id="IPR029044">
    <property type="entry name" value="Nucleotide-diphossugar_trans"/>
</dbReference>
<evidence type="ECO:0000256" key="1">
    <source>
        <dbReference type="ARBA" id="ARBA00004787"/>
    </source>
</evidence>
<proteinExistence type="inferred from homology"/>
<dbReference type="InterPro" id="IPR001228">
    <property type="entry name" value="IspD"/>
</dbReference>
<keyword evidence="5" id="KW-0548">Nucleotidyltransferase</keyword>
<gene>
    <name evidence="7" type="ORF">LCGC14_1272650</name>
</gene>
<accession>A0A0F9P0L2</accession>
<dbReference type="PANTHER" id="PTHR32125">
    <property type="entry name" value="2-C-METHYL-D-ERYTHRITOL 4-PHOSPHATE CYTIDYLYLTRANSFERASE, CHLOROPLASTIC"/>
    <property type="match status" value="1"/>
</dbReference>
<evidence type="ECO:0000313" key="7">
    <source>
        <dbReference type="EMBL" id="KKM87062.1"/>
    </source>
</evidence>
<dbReference type="UniPathway" id="UPA00056">
    <property type="reaction ID" value="UER00093"/>
</dbReference>